<feature type="compositionally biased region" description="Polar residues" evidence="2">
    <location>
        <begin position="212"/>
        <end position="222"/>
    </location>
</feature>
<feature type="domain" description="HTH cro/C1-type" evidence="3">
    <location>
        <begin position="117"/>
        <end position="172"/>
    </location>
</feature>
<dbReference type="SMART" id="SM00530">
    <property type="entry name" value="HTH_XRE"/>
    <property type="match status" value="1"/>
</dbReference>
<evidence type="ECO:0000259" key="3">
    <source>
        <dbReference type="PROSITE" id="PS50943"/>
    </source>
</evidence>
<evidence type="ECO:0000313" key="4">
    <source>
        <dbReference type="EMBL" id="PSR51956.1"/>
    </source>
</evidence>
<dbReference type="Gene3D" id="1.10.260.40">
    <property type="entry name" value="lambda repressor-like DNA-binding domains"/>
    <property type="match status" value="1"/>
</dbReference>
<dbReference type="Gene3D" id="3.30.2020.10">
    <property type="entry name" value="NE0471-like N-terminal domain"/>
    <property type="match status" value="1"/>
</dbReference>
<comment type="caution">
    <text evidence="4">The sequence shown here is derived from an EMBL/GenBank/DDBJ whole genome shotgun (WGS) entry which is preliminary data.</text>
</comment>
<dbReference type="InterPro" id="IPR010982">
    <property type="entry name" value="Lambda_DNA-bd_dom_sf"/>
</dbReference>
<dbReference type="EMBL" id="PYFT01000002">
    <property type="protein sequence ID" value="PSR51956.1"/>
    <property type="molecule type" value="Genomic_DNA"/>
</dbReference>
<protein>
    <recommendedName>
        <fullName evidence="3">HTH cro/C1-type domain-containing protein</fullName>
    </recommendedName>
</protein>
<dbReference type="Pfam" id="PF01381">
    <property type="entry name" value="HTH_3"/>
    <property type="match status" value="1"/>
</dbReference>
<evidence type="ECO:0000313" key="5">
    <source>
        <dbReference type="Proteomes" id="UP000240357"/>
    </source>
</evidence>
<organism evidence="4 5">
    <name type="scientific">Adhaeribacter arboris</name>
    <dbReference type="NCBI Taxonomy" id="2072846"/>
    <lineage>
        <taxon>Bacteria</taxon>
        <taxon>Pseudomonadati</taxon>
        <taxon>Bacteroidota</taxon>
        <taxon>Cytophagia</taxon>
        <taxon>Cytophagales</taxon>
        <taxon>Hymenobacteraceae</taxon>
        <taxon>Adhaeribacter</taxon>
    </lineage>
</organism>
<feature type="compositionally biased region" description="Basic and acidic residues" evidence="2">
    <location>
        <begin position="176"/>
        <end position="185"/>
    </location>
</feature>
<accession>A0A2T2Y8Y3</accession>
<dbReference type="GO" id="GO:0005829">
    <property type="term" value="C:cytosol"/>
    <property type="evidence" value="ECO:0007669"/>
    <property type="project" value="TreeGrafter"/>
</dbReference>
<dbReference type="SUPFAM" id="SSF47413">
    <property type="entry name" value="lambda repressor-like DNA-binding domains"/>
    <property type="match status" value="1"/>
</dbReference>
<dbReference type="GO" id="GO:0003700">
    <property type="term" value="F:DNA-binding transcription factor activity"/>
    <property type="evidence" value="ECO:0007669"/>
    <property type="project" value="TreeGrafter"/>
</dbReference>
<evidence type="ECO:0000256" key="1">
    <source>
        <dbReference type="ARBA" id="ARBA00023125"/>
    </source>
</evidence>
<dbReference type="AlphaFoldDB" id="A0A2T2Y8Y3"/>
<dbReference type="Proteomes" id="UP000240357">
    <property type="component" value="Unassembled WGS sequence"/>
</dbReference>
<proteinExistence type="predicted"/>
<dbReference type="InterPro" id="IPR050807">
    <property type="entry name" value="TransReg_Diox_bact_type"/>
</dbReference>
<sequence length="222" mass="25301">MRKSTKVPRILKIHQIDGFKITCVFNTGEYKTIDFGKRLHNVSETDPKYALKDIHAFQQVVVNESHTLAWPNIKVKFRSFEKLGEMKEAPLDLDPVVLYDSGEDYEAPYKNKYGRLLREARKSAGLTQDQLAERSGTTKTYISKIENGRSGIELDTLEKIVSVGLGKELSISIGRTETERQEKTKRLGRSYSRTSSESKRWRGPKDIKDQKTGLTSSEEQKG</sequence>
<dbReference type="GO" id="GO:0003677">
    <property type="term" value="F:DNA binding"/>
    <property type="evidence" value="ECO:0007669"/>
    <property type="project" value="UniProtKB-KW"/>
</dbReference>
<dbReference type="InterPro" id="IPR001387">
    <property type="entry name" value="Cro/C1-type_HTH"/>
</dbReference>
<reference evidence="4 5" key="1">
    <citation type="submission" date="2018-03" db="EMBL/GenBank/DDBJ databases">
        <title>Adhaeribacter sp. HMF7605 Genome sequencing and assembly.</title>
        <authorList>
            <person name="Kang H."/>
            <person name="Kang J."/>
            <person name="Cha I."/>
            <person name="Kim H."/>
            <person name="Joh K."/>
        </authorList>
    </citation>
    <scope>NUCLEOTIDE SEQUENCE [LARGE SCALE GENOMIC DNA]</scope>
    <source>
        <strain evidence="4 5">HMF7605</strain>
    </source>
</reference>
<gene>
    <name evidence="4" type="ORF">AHMF7605_29035</name>
</gene>
<name>A0A2T2Y8Y3_9BACT</name>
<dbReference type="PROSITE" id="PS50943">
    <property type="entry name" value="HTH_CROC1"/>
    <property type="match status" value="1"/>
</dbReference>
<dbReference type="PANTHER" id="PTHR46797">
    <property type="entry name" value="HTH-TYPE TRANSCRIPTIONAL REGULATOR"/>
    <property type="match status" value="1"/>
</dbReference>
<dbReference type="SUPFAM" id="SSF143880">
    <property type="entry name" value="NE0471 N-terminal domain-like"/>
    <property type="match status" value="1"/>
</dbReference>
<feature type="region of interest" description="Disordered" evidence="2">
    <location>
        <begin position="176"/>
        <end position="222"/>
    </location>
</feature>
<keyword evidence="5" id="KW-1185">Reference proteome</keyword>
<evidence type="ECO:0000256" key="2">
    <source>
        <dbReference type="SAM" id="MobiDB-lite"/>
    </source>
</evidence>
<dbReference type="RefSeq" id="WP_106933776.1">
    <property type="nucleotide sequence ID" value="NZ_PYFT01000002.1"/>
</dbReference>
<dbReference type="OrthoDB" id="337567at2"/>
<dbReference type="CDD" id="cd00093">
    <property type="entry name" value="HTH_XRE"/>
    <property type="match status" value="1"/>
</dbReference>
<keyword evidence="1" id="KW-0238">DNA-binding</keyword>
<feature type="compositionally biased region" description="Basic and acidic residues" evidence="2">
    <location>
        <begin position="196"/>
        <end position="211"/>
    </location>
</feature>
<dbReference type="InterPro" id="IPR036782">
    <property type="entry name" value="NE0471-like_N"/>
</dbReference>
<dbReference type="PANTHER" id="PTHR46797:SF1">
    <property type="entry name" value="METHYLPHOSPHONATE SYNTHASE"/>
    <property type="match status" value="1"/>
</dbReference>